<evidence type="ECO:0008006" key="3">
    <source>
        <dbReference type="Google" id="ProtNLM"/>
    </source>
</evidence>
<accession>A0A8J2LE00</accession>
<organism evidence="1 2">
    <name type="scientific">Allacma fusca</name>
    <dbReference type="NCBI Taxonomy" id="39272"/>
    <lineage>
        <taxon>Eukaryota</taxon>
        <taxon>Metazoa</taxon>
        <taxon>Ecdysozoa</taxon>
        <taxon>Arthropoda</taxon>
        <taxon>Hexapoda</taxon>
        <taxon>Collembola</taxon>
        <taxon>Symphypleona</taxon>
        <taxon>Sminthuridae</taxon>
        <taxon>Allacma</taxon>
    </lineage>
</organism>
<dbReference type="AlphaFoldDB" id="A0A8J2LE00"/>
<gene>
    <name evidence="1" type="ORF">AFUS01_LOCUS41959</name>
</gene>
<dbReference type="Proteomes" id="UP000708208">
    <property type="component" value="Unassembled WGS sequence"/>
</dbReference>
<proteinExistence type="predicted"/>
<protein>
    <recommendedName>
        <fullName evidence="3">CRAL-TRIO domain-containing protein</fullName>
    </recommendedName>
</protein>
<keyword evidence="2" id="KW-1185">Reference proteome</keyword>
<evidence type="ECO:0000313" key="1">
    <source>
        <dbReference type="EMBL" id="CAG7832270.1"/>
    </source>
</evidence>
<reference evidence="1" key="1">
    <citation type="submission" date="2021-06" db="EMBL/GenBank/DDBJ databases">
        <authorList>
            <person name="Hodson N. C."/>
            <person name="Mongue J. A."/>
            <person name="Jaron S. K."/>
        </authorList>
    </citation>
    <scope>NUCLEOTIDE SEQUENCE</scope>
</reference>
<evidence type="ECO:0000313" key="2">
    <source>
        <dbReference type="Proteomes" id="UP000708208"/>
    </source>
</evidence>
<comment type="caution">
    <text evidence="1">The sequence shown here is derived from an EMBL/GenBank/DDBJ whole genome shotgun (WGS) entry which is preliminary data.</text>
</comment>
<name>A0A8J2LE00_9HEXA</name>
<dbReference type="EMBL" id="CAJVCH010564215">
    <property type="protein sequence ID" value="CAG7832270.1"/>
    <property type="molecule type" value="Genomic_DNA"/>
</dbReference>
<sequence>MSNLMAYFPSVAETVIFYNMNNIFKVILNTIKPFLTSPFLHMEVLGPNEKIWRERILGIMKLEDFEKCEQAWE</sequence>